<evidence type="ECO:0000256" key="2">
    <source>
        <dbReference type="SAM" id="Coils"/>
    </source>
</evidence>
<keyword evidence="1 2" id="KW-0175">Coiled coil</keyword>
<name>A0A667WMA5_9TELE</name>
<proteinExistence type="predicted"/>
<dbReference type="Proteomes" id="UP000472263">
    <property type="component" value="Chromosome 4"/>
</dbReference>
<dbReference type="GO" id="GO:0005737">
    <property type="term" value="C:cytoplasm"/>
    <property type="evidence" value="ECO:0007669"/>
    <property type="project" value="UniProtKB-ARBA"/>
</dbReference>
<accession>A0A667WMA5</accession>
<protein>
    <submittedName>
        <fullName evidence="4">Axonemal dynein light chain domain containing 1</fullName>
    </submittedName>
</protein>
<dbReference type="FunCoup" id="A0A667WMA5">
    <property type="interactions" value="209"/>
</dbReference>
<feature type="coiled-coil region" evidence="2">
    <location>
        <begin position="258"/>
        <end position="285"/>
    </location>
</feature>
<dbReference type="Pfam" id="PF10211">
    <property type="entry name" value="Ax_dynein_light"/>
    <property type="match status" value="1"/>
</dbReference>
<evidence type="ECO:0000256" key="1">
    <source>
        <dbReference type="ARBA" id="ARBA00023054"/>
    </source>
</evidence>
<dbReference type="Ensembl" id="ENSMMDT00005003014.1">
    <property type="protein sequence ID" value="ENSMMDP00005002957.1"/>
    <property type="gene ID" value="ENSMMDG00005001658.1"/>
</dbReference>
<dbReference type="GeneTree" id="ENSGT00390000005554"/>
<dbReference type="InParanoid" id="A0A667WMA5"/>
<dbReference type="PANTHER" id="PTHR23052:SF1">
    <property type="entry name" value="AXONEMAL DYNEIN LIGHT CHAIN DOMAIN-CONTAINING PROTEIN 1"/>
    <property type="match status" value="1"/>
</dbReference>
<reference evidence="4" key="1">
    <citation type="submission" date="2019-06" db="EMBL/GenBank/DDBJ databases">
        <authorList>
            <consortium name="Wellcome Sanger Institute Data Sharing"/>
        </authorList>
    </citation>
    <scope>NUCLEOTIDE SEQUENCE [LARGE SCALE GENOMIC DNA]</scope>
</reference>
<evidence type="ECO:0000256" key="3">
    <source>
        <dbReference type="SAM" id="MobiDB-lite"/>
    </source>
</evidence>
<dbReference type="AlphaFoldDB" id="A0A667WMA5"/>
<dbReference type="PANTHER" id="PTHR23052">
    <property type="entry name" value="AXONEMAL DYNEIN LIGHT CHAIN DOMAIN-CONTAINING PROTEIN 1"/>
    <property type="match status" value="1"/>
</dbReference>
<feature type="compositionally biased region" description="Low complexity" evidence="3">
    <location>
        <begin position="746"/>
        <end position="766"/>
    </location>
</feature>
<reference evidence="4" key="3">
    <citation type="submission" date="2025-09" db="UniProtKB">
        <authorList>
            <consortium name="Ensembl"/>
        </authorList>
    </citation>
    <scope>IDENTIFICATION</scope>
</reference>
<feature type="region of interest" description="Disordered" evidence="3">
    <location>
        <begin position="724"/>
        <end position="772"/>
    </location>
</feature>
<sequence length="772" mass="88207">GRKKYKYFLEQPTSLTGAGSDISFLCDAMATQRKKIHLPPLVERSCDDLSESLIPEEYHIVKNKGLQGLHFYEDKYTVQLQDEEQRLRVFPSLRPSSRVEVVQLMNMMDDMLEKAGVEQQCEELTELSQMQGLLELVRVEQNIYNIVFHELIRQVSVGCAERGQLLAKLRQRYQSLLERIPRRLKALHAETLAQRALDHRLTEEIFHLKTSMQQLNMELSKIRDHDAFVSQQSEHAQQQLAKALDQVHRNSDLVQTYHELYEMQRRRLEAQLLRLTEERDGWSQVTFSLALKVISLKKLQVVSRLHVSEQGWAKTAEHCTIFLTHKVTLLLLHLQTVHTKFSSSSPPKLCSFQVKGTTKSPNPKYEKDTEEDIYADLKQWSNTLTLQCERYGGTELLQCKETLGELGRLQGGWVDLCLQLFSRHPARDGAPPKGHEALRELDSLVFELLKQLETRVSGESGIYRQIMSLVKWMDSWASRLKAEIDRPDNMPVSYWRKLETALCSWQSLADEALQHVSKDKKLDSIHSEVKNTTDSEYDSIHKAMIHWMLDLLLLMVPDHSKDQDQDQDQVQDRDQDQDLSINKISLEKLQEDAMALAQKLAYFSKYITRNQMHLSGQTCKCSDWVETCGILLFTVKGSPVELSVTQPDAASGSFSVHVDVASCCHLHVLTQEKQQNAHSLHNQSCVHVYVSAAEVRIQSAEQRALKAEEALQAALQKIQDLERQLQGRSSLEPKVIKKTPDPSPPAATSTAPPKKCTSETKSGSSSKKTKKR</sequence>
<keyword evidence="5" id="KW-1185">Reference proteome</keyword>
<dbReference type="InterPro" id="IPR019347">
    <property type="entry name" value="Axonemal_dynein_light_chain"/>
</dbReference>
<dbReference type="InterPro" id="IPR052845">
    <property type="entry name" value="Axonemal_dynein_LC_domain"/>
</dbReference>
<reference evidence="4" key="2">
    <citation type="submission" date="2025-08" db="UniProtKB">
        <authorList>
            <consortium name="Ensembl"/>
        </authorList>
    </citation>
    <scope>IDENTIFICATION</scope>
</reference>
<organism evidence="4 5">
    <name type="scientific">Myripristis murdjan</name>
    <name type="common">pinecone soldierfish</name>
    <dbReference type="NCBI Taxonomy" id="586833"/>
    <lineage>
        <taxon>Eukaryota</taxon>
        <taxon>Metazoa</taxon>
        <taxon>Chordata</taxon>
        <taxon>Craniata</taxon>
        <taxon>Vertebrata</taxon>
        <taxon>Euteleostomi</taxon>
        <taxon>Actinopterygii</taxon>
        <taxon>Neopterygii</taxon>
        <taxon>Teleostei</taxon>
        <taxon>Neoteleostei</taxon>
        <taxon>Acanthomorphata</taxon>
        <taxon>Holocentriformes</taxon>
        <taxon>Holocentridae</taxon>
        <taxon>Myripristis</taxon>
    </lineage>
</organism>
<evidence type="ECO:0000313" key="4">
    <source>
        <dbReference type="Ensembl" id="ENSMMDP00005002957.1"/>
    </source>
</evidence>
<evidence type="ECO:0000313" key="5">
    <source>
        <dbReference type="Proteomes" id="UP000472263"/>
    </source>
</evidence>